<protein>
    <submittedName>
        <fullName evidence="2">Uncharacterized protein</fullName>
    </submittedName>
</protein>
<reference evidence="2 3" key="1">
    <citation type="submission" date="2019-05" db="EMBL/GenBank/DDBJ databases">
        <title>Another draft genome of Portunus trituberculatus and its Hox gene families provides insights of decapod evolution.</title>
        <authorList>
            <person name="Jeong J.-H."/>
            <person name="Song I."/>
            <person name="Kim S."/>
            <person name="Choi T."/>
            <person name="Kim D."/>
            <person name="Ryu S."/>
            <person name="Kim W."/>
        </authorList>
    </citation>
    <scope>NUCLEOTIDE SEQUENCE [LARGE SCALE GENOMIC DNA]</scope>
    <source>
        <tissue evidence="2">Muscle</tissue>
    </source>
</reference>
<organism evidence="2 3">
    <name type="scientific">Portunus trituberculatus</name>
    <name type="common">Swimming crab</name>
    <name type="synonym">Neptunus trituberculatus</name>
    <dbReference type="NCBI Taxonomy" id="210409"/>
    <lineage>
        <taxon>Eukaryota</taxon>
        <taxon>Metazoa</taxon>
        <taxon>Ecdysozoa</taxon>
        <taxon>Arthropoda</taxon>
        <taxon>Crustacea</taxon>
        <taxon>Multicrustacea</taxon>
        <taxon>Malacostraca</taxon>
        <taxon>Eumalacostraca</taxon>
        <taxon>Eucarida</taxon>
        <taxon>Decapoda</taxon>
        <taxon>Pleocyemata</taxon>
        <taxon>Brachyura</taxon>
        <taxon>Eubrachyura</taxon>
        <taxon>Portunoidea</taxon>
        <taxon>Portunidae</taxon>
        <taxon>Portuninae</taxon>
        <taxon>Portunus</taxon>
    </lineage>
</organism>
<evidence type="ECO:0000313" key="2">
    <source>
        <dbReference type="EMBL" id="MPC09103.1"/>
    </source>
</evidence>
<gene>
    <name evidence="2" type="ORF">E2C01_001706</name>
</gene>
<dbReference type="AlphaFoldDB" id="A0A5B7CN60"/>
<dbReference type="Proteomes" id="UP000324222">
    <property type="component" value="Unassembled WGS sequence"/>
</dbReference>
<name>A0A5B7CN60_PORTR</name>
<dbReference type="EMBL" id="VSRR010000055">
    <property type="protein sequence ID" value="MPC09103.1"/>
    <property type="molecule type" value="Genomic_DNA"/>
</dbReference>
<feature type="compositionally biased region" description="Basic and acidic residues" evidence="1">
    <location>
        <begin position="127"/>
        <end position="142"/>
    </location>
</feature>
<proteinExistence type="predicted"/>
<dbReference type="OrthoDB" id="6337376at2759"/>
<accession>A0A5B7CN60</accession>
<evidence type="ECO:0000313" key="3">
    <source>
        <dbReference type="Proteomes" id="UP000324222"/>
    </source>
</evidence>
<keyword evidence="3" id="KW-1185">Reference proteome</keyword>
<evidence type="ECO:0000256" key="1">
    <source>
        <dbReference type="SAM" id="MobiDB-lite"/>
    </source>
</evidence>
<sequence>MFRFRTRLTTIYNERRNSLLPSCRGAVTHVSYLCSYFTSRKYLWTRRKALHVLPHNTQATTRITHNQGRVITSNWRRFLSSRCSRFPRQDHAAAADPARDSGPANSHPLLRLCVVPGPADRPLNAAPERHEDRLERKGDQPDGKPCSSEVFGERKRRRSGGRLEGSGLACVCQVRREKPWEASPLSLSYANTRLATRLTSMYRPCRTVSLVWAWVWAWCGVPAGVLGAAAIPPGLTTEAHIFTGPTTTTPPPPAPPEDFTVTYKDVFASFVHLTFSYNATFNLTKVSVPPPLFITVNEISGANIASRIA</sequence>
<feature type="region of interest" description="Disordered" evidence="1">
    <location>
        <begin position="121"/>
        <end position="163"/>
    </location>
</feature>
<comment type="caution">
    <text evidence="2">The sequence shown here is derived from an EMBL/GenBank/DDBJ whole genome shotgun (WGS) entry which is preliminary data.</text>
</comment>